<dbReference type="InterPro" id="IPR025337">
    <property type="entry name" value="Questin_oxidase-like"/>
</dbReference>
<protein>
    <submittedName>
        <fullName evidence="2">Questin oxidase family protein</fullName>
    </submittedName>
</protein>
<dbReference type="PANTHER" id="PTHR35870:SF1">
    <property type="entry name" value="PROTEIN, PUTATIVE (AFU_ORTHOLOGUE AFUA_5G03330)-RELATED"/>
    <property type="match status" value="1"/>
</dbReference>
<evidence type="ECO:0000256" key="1">
    <source>
        <dbReference type="ARBA" id="ARBA00023002"/>
    </source>
</evidence>
<dbReference type="PANTHER" id="PTHR35870">
    <property type="entry name" value="PROTEIN, PUTATIVE (AFU_ORTHOLOGUE AFUA_5G03330)-RELATED"/>
    <property type="match status" value="1"/>
</dbReference>
<keyword evidence="1" id="KW-0560">Oxidoreductase</keyword>
<keyword evidence="3" id="KW-1185">Reference proteome</keyword>
<organism evidence="2 3">
    <name type="scientific">Fluviispira sanaruensis</name>
    <dbReference type="NCBI Taxonomy" id="2493639"/>
    <lineage>
        <taxon>Bacteria</taxon>
        <taxon>Pseudomonadati</taxon>
        <taxon>Bdellovibrionota</taxon>
        <taxon>Oligoflexia</taxon>
        <taxon>Silvanigrellales</taxon>
        <taxon>Silvanigrellaceae</taxon>
        <taxon>Fluviispira</taxon>
    </lineage>
</organism>
<evidence type="ECO:0000313" key="3">
    <source>
        <dbReference type="Proteomes" id="UP000291236"/>
    </source>
</evidence>
<dbReference type="OrthoDB" id="6457937at2"/>
<gene>
    <name evidence="2" type="ORF">JCM31447_05990</name>
</gene>
<accession>A0A4P2VLB0</accession>
<name>A0A4P2VLB0_FLUSA</name>
<sequence length="382" mass="44836">MQQNKEIEELLNDRTYYIEYSRYATNHAKHAVIALSGLGADTEIIKAYLKAYITKTDLVSETSKPSLYSISENNWKDFFGQRTSYSSYFNFFDQQEKELGREQLLKKYLPELLPGWAGSLAHATIHLGWGLSVNNRCMKIEGLAYMAFSFISCRPECLFAKQSQLLKDESVIKSILRIAEKWESNYDELHNWAENLISDKSSRAAQKIHPDLDKSLQYRIVRILNEGHPLIYQEPDWIMRQEISLTWEQLYYAMTIVYLAKPGDFVILHLLTSLYAMEKIANELTLEYQFFAIKNYWVGMLCILFSKADFPKRKDLVDLHAIYENSYDTAWENLENTKWSETIARALKESEEHNPKLVYLMQNLWKRTGYRTIYRNAAKCYT</sequence>
<dbReference type="EMBL" id="AP019368">
    <property type="protein sequence ID" value="BBH52159.1"/>
    <property type="molecule type" value="Genomic_DNA"/>
</dbReference>
<proteinExistence type="predicted"/>
<dbReference type="KEGG" id="sbf:JCM31447_05990"/>
<dbReference type="GO" id="GO:0016491">
    <property type="term" value="F:oxidoreductase activity"/>
    <property type="evidence" value="ECO:0007669"/>
    <property type="project" value="UniProtKB-KW"/>
</dbReference>
<dbReference type="Proteomes" id="UP000291236">
    <property type="component" value="Chromosome"/>
</dbReference>
<reference evidence="2 3" key="1">
    <citation type="submission" date="2018-12" db="EMBL/GenBank/DDBJ databases">
        <title>Rubrispira sanarue gen. nov., sp., nov., a member of the order Silvanigrellales, isolated from a brackish lake in Hamamatsu Japan.</title>
        <authorList>
            <person name="Maejima Y."/>
            <person name="Iino T."/>
            <person name="Muraguchi Y."/>
            <person name="Fukuda K."/>
            <person name="Nojiri H."/>
            <person name="Ohkuma M."/>
            <person name="Moriuchi R."/>
            <person name="Dohra H."/>
            <person name="Kimbara K."/>
            <person name="Shintani M."/>
        </authorList>
    </citation>
    <scope>NUCLEOTIDE SEQUENCE [LARGE SCALE GENOMIC DNA]</scope>
    <source>
        <strain evidence="2 3">RF1110005</strain>
    </source>
</reference>
<dbReference type="AlphaFoldDB" id="A0A4P2VLB0"/>
<dbReference type="RefSeq" id="WP_130606362.1">
    <property type="nucleotide sequence ID" value="NZ_AP019368.1"/>
</dbReference>
<dbReference type="Pfam" id="PF14027">
    <property type="entry name" value="Questin_oxidase"/>
    <property type="match status" value="1"/>
</dbReference>
<evidence type="ECO:0000313" key="2">
    <source>
        <dbReference type="EMBL" id="BBH52159.1"/>
    </source>
</evidence>